<keyword evidence="3" id="KW-1185">Reference proteome</keyword>
<name>V4B954_LOTGI</name>
<proteinExistence type="predicted"/>
<sequence length="134" mass="16229">MSIAEWYKTATSGLAKYQQEEITKEEVKYQEERKVIMTKIKDQINELETKFKTSGKLQFLEFVYKNYPPKNKKHKLAEIPYIPELQQIKKFYQKVVVHYHPDKVDIKKHGMEWKVLSEEIVKILTRQYEHYKGF</sequence>
<dbReference type="KEGG" id="lgi:LOTGIDRAFT_154889"/>
<dbReference type="Gene3D" id="1.10.287.110">
    <property type="entry name" value="DnaJ domain"/>
    <property type="match status" value="1"/>
</dbReference>
<evidence type="ECO:0000313" key="3">
    <source>
        <dbReference type="Proteomes" id="UP000030746"/>
    </source>
</evidence>
<dbReference type="OMA" id="ENCPRAD"/>
<dbReference type="HOGENOM" id="CLU_1898617_0_0_1"/>
<organism evidence="2 3">
    <name type="scientific">Lottia gigantea</name>
    <name type="common">Giant owl limpet</name>
    <dbReference type="NCBI Taxonomy" id="225164"/>
    <lineage>
        <taxon>Eukaryota</taxon>
        <taxon>Metazoa</taxon>
        <taxon>Spiralia</taxon>
        <taxon>Lophotrochozoa</taxon>
        <taxon>Mollusca</taxon>
        <taxon>Gastropoda</taxon>
        <taxon>Patellogastropoda</taxon>
        <taxon>Lottioidea</taxon>
        <taxon>Lottiidae</taxon>
        <taxon>Lottia</taxon>
    </lineage>
</organism>
<gene>
    <name evidence="2" type="ORF">LOTGIDRAFT_154889</name>
</gene>
<dbReference type="OrthoDB" id="3135773at2759"/>
<dbReference type="EMBL" id="KB203274">
    <property type="protein sequence ID" value="ESO85394.1"/>
    <property type="molecule type" value="Genomic_DNA"/>
</dbReference>
<protein>
    <recommendedName>
        <fullName evidence="1">J domain-containing protein</fullName>
    </recommendedName>
</protein>
<dbReference type="AlphaFoldDB" id="V4B954"/>
<evidence type="ECO:0000259" key="1">
    <source>
        <dbReference type="PROSITE" id="PS50076"/>
    </source>
</evidence>
<dbReference type="GeneID" id="20236441"/>
<dbReference type="SUPFAM" id="SSF46565">
    <property type="entry name" value="Chaperone J-domain"/>
    <property type="match status" value="1"/>
</dbReference>
<evidence type="ECO:0000313" key="2">
    <source>
        <dbReference type="EMBL" id="ESO85394.1"/>
    </source>
</evidence>
<dbReference type="InterPro" id="IPR036869">
    <property type="entry name" value="J_dom_sf"/>
</dbReference>
<dbReference type="CTD" id="20236441"/>
<dbReference type="InterPro" id="IPR001623">
    <property type="entry name" value="DnaJ_domain"/>
</dbReference>
<feature type="domain" description="J" evidence="1">
    <location>
        <begin position="72"/>
        <end position="132"/>
    </location>
</feature>
<reference evidence="2 3" key="1">
    <citation type="journal article" date="2013" name="Nature">
        <title>Insights into bilaterian evolution from three spiralian genomes.</title>
        <authorList>
            <person name="Simakov O."/>
            <person name="Marletaz F."/>
            <person name="Cho S.J."/>
            <person name="Edsinger-Gonzales E."/>
            <person name="Havlak P."/>
            <person name="Hellsten U."/>
            <person name="Kuo D.H."/>
            <person name="Larsson T."/>
            <person name="Lv J."/>
            <person name="Arendt D."/>
            <person name="Savage R."/>
            <person name="Osoegawa K."/>
            <person name="de Jong P."/>
            <person name="Grimwood J."/>
            <person name="Chapman J.A."/>
            <person name="Shapiro H."/>
            <person name="Aerts A."/>
            <person name="Otillar R.P."/>
            <person name="Terry A.Y."/>
            <person name="Boore J.L."/>
            <person name="Grigoriev I.V."/>
            <person name="Lindberg D.R."/>
            <person name="Seaver E.C."/>
            <person name="Weisblat D.A."/>
            <person name="Putnam N.H."/>
            <person name="Rokhsar D.S."/>
        </authorList>
    </citation>
    <scope>NUCLEOTIDE SEQUENCE [LARGE SCALE GENOMIC DNA]</scope>
</reference>
<dbReference type="RefSeq" id="XP_009063641.1">
    <property type="nucleotide sequence ID" value="XM_009065393.1"/>
</dbReference>
<dbReference type="Proteomes" id="UP000030746">
    <property type="component" value="Unassembled WGS sequence"/>
</dbReference>
<accession>V4B954</accession>
<dbReference type="PROSITE" id="PS50076">
    <property type="entry name" value="DNAJ_2"/>
    <property type="match status" value="1"/>
</dbReference>